<feature type="transmembrane region" description="Helical" evidence="2">
    <location>
        <begin position="20"/>
        <end position="40"/>
    </location>
</feature>
<feature type="transmembrane region" description="Helical" evidence="2">
    <location>
        <begin position="415"/>
        <end position="434"/>
    </location>
</feature>
<feature type="transmembrane region" description="Helical" evidence="2">
    <location>
        <begin position="144"/>
        <end position="163"/>
    </location>
</feature>
<feature type="transmembrane region" description="Helical" evidence="2">
    <location>
        <begin position="85"/>
        <end position="104"/>
    </location>
</feature>
<reference evidence="3 4" key="1">
    <citation type="submission" date="2018-06" db="EMBL/GenBank/DDBJ databases">
        <authorList>
            <consortium name="Pathogen Informatics"/>
            <person name="Doyle S."/>
        </authorList>
    </citation>
    <scope>NUCLEOTIDE SEQUENCE [LARGE SCALE GENOMIC DNA]</scope>
    <source>
        <strain evidence="3 4">NCTC1934</strain>
    </source>
</reference>
<accession>A0A378YBG3</accession>
<feature type="transmembrane region" description="Helical" evidence="2">
    <location>
        <begin position="60"/>
        <end position="78"/>
    </location>
</feature>
<feature type="compositionally biased region" description="Acidic residues" evidence="1">
    <location>
        <begin position="449"/>
        <end position="459"/>
    </location>
</feature>
<feature type="transmembrane region" description="Helical" evidence="2">
    <location>
        <begin position="318"/>
        <end position="335"/>
    </location>
</feature>
<dbReference type="Proteomes" id="UP000255467">
    <property type="component" value="Unassembled WGS sequence"/>
</dbReference>
<feature type="transmembrane region" description="Helical" evidence="2">
    <location>
        <begin position="341"/>
        <end position="358"/>
    </location>
</feature>
<keyword evidence="2" id="KW-0812">Transmembrane</keyword>
<evidence type="ECO:0000256" key="2">
    <source>
        <dbReference type="SAM" id="Phobius"/>
    </source>
</evidence>
<evidence type="ECO:0000256" key="1">
    <source>
        <dbReference type="SAM" id="MobiDB-lite"/>
    </source>
</evidence>
<feature type="transmembrane region" description="Helical" evidence="2">
    <location>
        <begin position="116"/>
        <end position="137"/>
    </location>
</feature>
<feature type="transmembrane region" description="Helical" evidence="2">
    <location>
        <begin position="183"/>
        <end position="202"/>
    </location>
</feature>
<gene>
    <name evidence="3" type="ORF">NCTC1934_01288</name>
</gene>
<feature type="transmembrane region" description="Helical" evidence="2">
    <location>
        <begin position="214"/>
        <end position="233"/>
    </location>
</feature>
<dbReference type="AlphaFoldDB" id="A0A378YBG3"/>
<protein>
    <submittedName>
        <fullName evidence="3">Uncharacterized protein</fullName>
    </submittedName>
</protein>
<keyword evidence="2" id="KW-1133">Transmembrane helix</keyword>
<feature type="transmembrane region" description="Helical" evidence="2">
    <location>
        <begin position="272"/>
        <end position="289"/>
    </location>
</feature>
<feature type="region of interest" description="Disordered" evidence="1">
    <location>
        <begin position="445"/>
        <end position="465"/>
    </location>
</feature>
<name>A0A378YBG3_9NOCA</name>
<sequence>MVRSPHKGNFSLVKAYQIAAETITALVAAMVAGLSLAMPIDFAWTSQTSALELDLLVYSLPRAIAAGALAALITAVLITTLSSIVTAWATALAGLVVLLANHTVGQSNSGTASLSTMNFIDSLAGGVALGALGAAVLHHRLPAYGWTLGALASILLGSVNPLPNVAGSLNESVPSANWQSMDMPPTWMIVVAVALVTMSTLANRKRRPAERPSIELPMTPILAGVVLVLVFLFSAEWLARHGGSVADIGVAVVAVVGGAIIATMLLPGRDGALVLVAVAISAVGSATIAASVPAWSIPLLVIVTALGLYAGSRRAAPMACLVILLALAVFTAITADTESSLLIMTGTVVLAWTSGFGLASAAPRYVPNRVLGTVMLYVPSAVLGLRDYVSRGHYALRESPDDPVLCTVTTQDTSAPAWTAFIITVGCLLGWLLLRGSRPVYERAVADSDAGEDDSDGPEEPNQVR</sequence>
<keyword evidence="2" id="KW-0472">Membrane</keyword>
<organism evidence="3 4">
    <name type="scientific">Nocardia otitidiscaviarum</name>
    <dbReference type="NCBI Taxonomy" id="1823"/>
    <lineage>
        <taxon>Bacteria</taxon>
        <taxon>Bacillati</taxon>
        <taxon>Actinomycetota</taxon>
        <taxon>Actinomycetes</taxon>
        <taxon>Mycobacteriales</taxon>
        <taxon>Nocardiaceae</taxon>
        <taxon>Nocardia</taxon>
    </lineage>
</organism>
<dbReference type="EMBL" id="UGRY01000002">
    <property type="protein sequence ID" value="SUA73851.1"/>
    <property type="molecule type" value="Genomic_DNA"/>
</dbReference>
<evidence type="ECO:0000313" key="4">
    <source>
        <dbReference type="Proteomes" id="UP000255467"/>
    </source>
</evidence>
<keyword evidence="4" id="KW-1185">Reference proteome</keyword>
<feature type="transmembrane region" description="Helical" evidence="2">
    <location>
        <begin position="245"/>
        <end position="265"/>
    </location>
</feature>
<evidence type="ECO:0000313" key="3">
    <source>
        <dbReference type="EMBL" id="SUA73851.1"/>
    </source>
</evidence>
<proteinExistence type="predicted"/>